<gene>
    <name evidence="1" type="ORF">O181_106569</name>
</gene>
<dbReference type="EMBL" id="AVOT02079803">
    <property type="protein sequence ID" value="MBW0566854.1"/>
    <property type="molecule type" value="Genomic_DNA"/>
</dbReference>
<reference evidence="1" key="1">
    <citation type="submission" date="2021-03" db="EMBL/GenBank/DDBJ databases">
        <title>Draft genome sequence of rust myrtle Austropuccinia psidii MF-1, a brazilian biotype.</title>
        <authorList>
            <person name="Quecine M.C."/>
            <person name="Pachon D.M.R."/>
            <person name="Bonatelli M.L."/>
            <person name="Correr F.H."/>
            <person name="Franceschini L.M."/>
            <person name="Leite T.F."/>
            <person name="Margarido G.R.A."/>
            <person name="Almeida C.A."/>
            <person name="Ferrarezi J.A."/>
            <person name="Labate C.A."/>
        </authorList>
    </citation>
    <scope>NUCLEOTIDE SEQUENCE</scope>
    <source>
        <strain evidence="1">MF-1</strain>
    </source>
</reference>
<comment type="caution">
    <text evidence="1">The sequence shown here is derived from an EMBL/GenBank/DDBJ whole genome shotgun (WGS) entry which is preliminary data.</text>
</comment>
<organism evidence="1 2">
    <name type="scientific">Austropuccinia psidii MF-1</name>
    <dbReference type="NCBI Taxonomy" id="1389203"/>
    <lineage>
        <taxon>Eukaryota</taxon>
        <taxon>Fungi</taxon>
        <taxon>Dikarya</taxon>
        <taxon>Basidiomycota</taxon>
        <taxon>Pucciniomycotina</taxon>
        <taxon>Pucciniomycetes</taxon>
        <taxon>Pucciniales</taxon>
        <taxon>Sphaerophragmiaceae</taxon>
        <taxon>Austropuccinia</taxon>
    </lineage>
</organism>
<name>A0A9Q3PM69_9BASI</name>
<proteinExistence type="predicted"/>
<evidence type="ECO:0000313" key="1">
    <source>
        <dbReference type="EMBL" id="MBW0566854.1"/>
    </source>
</evidence>
<dbReference type="AlphaFoldDB" id="A0A9Q3PM69"/>
<accession>A0A9Q3PM69</accession>
<dbReference type="Proteomes" id="UP000765509">
    <property type="component" value="Unassembled WGS sequence"/>
</dbReference>
<protein>
    <submittedName>
        <fullName evidence="1">Uncharacterized protein</fullName>
    </submittedName>
</protein>
<keyword evidence="2" id="KW-1185">Reference proteome</keyword>
<sequence>METHWWDPQTQKCRREKGIGTAKALYQTKGTSIATQRTRKPANSESIQDKPTLIMFTGKITIIDPVVTSEGKFPKAADNTFVQETVKGKYPKNKNVLDCLQIKIFMLYTSGAFESQQISQRIDKHCSEPEDQGV</sequence>
<evidence type="ECO:0000313" key="2">
    <source>
        <dbReference type="Proteomes" id="UP000765509"/>
    </source>
</evidence>